<protein>
    <recommendedName>
        <fullName evidence="9 10">Pyrroline-5-carboxylate reductase</fullName>
        <shortName evidence="9">P5C reductase</shortName>
        <shortName evidence="9">P5CR</shortName>
        <ecNumber evidence="9 10">1.5.1.2</ecNumber>
    </recommendedName>
    <alternativeName>
        <fullName evidence="9">PCA reductase</fullName>
    </alternativeName>
</protein>
<evidence type="ECO:0000256" key="7">
    <source>
        <dbReference type="ARBA" id="ARBA00023002"/>
    </source>
</evidence>
<dbReference type="EMBL" id="BJWI01000037">
    <property type="protein sequence ID" value="GEM02436.1"/>
    <property type="molecule type" value="Genomic_DNA"/>
</dbReference>
<comment type="function">
    <text evidence="8 9">Catalyzes the reduction of 1-pyrroline-5-carboxylate (PCA) to L-proline.</text>
</comment>
<dbReference type="HAMAP" id="MF_01925">
    <property type="entry name" value="P5C_reductase"/>
    <property type="match status" value="1"/>
</dbReference>
<feature type="binding site" evidence="11">
    <location>
        <begin position="7"/>
        <end position="12"/>
    </location>
    <ligand>
        <name>NADP(+)</name>
        <dbReference type="ChEBI" id="CHEBI:58349"/>
    </ligand>
</feature>
<dbReference type="PROSITE" id="PS00521">
    <property type="entry name" value="P5CR"/>
    <property type="match status" value="1"/>
</dbReference>
<dbReference type="FunFam" id="1.10.3730.10:FF:000001">
    <property type="entry name" value="Pyrroline-5-carboxylate reductase"/>
    <property type="match status" value="1"/>
</dbReference>
<dbReference type="PANTHER" id="PTHR11645:SF49">
    <property type="entry name" value="PYRROLINE-5-CARBOXYLATE REDUCTASE 1"/>
    <property type="match status" value="1"/>
</dbReference>
<comment type="similarity">
    <text evidence="2 9 12">Belongs to the pyrroline-5-carboxylate reductase family.</text>
</comment>
<dbReference type="NCBIfam" id="TIGR00112">
    <property type="entry name" value="proC"/>
    <property type="match status" value="1"/>
</dbReference>
<accession>A0A1I5S0R4</accession>
<evidence type="ECO:0000256" key="4">
    <source>
        <dbReference type="ARBA" id="ARBA00022605"/>
    </source>
</evidence>
<keyword evidence="4 9" id="KW-0028">Amino-acid biosynthesis</keyword>
<dbReference type="InterPro" id="IPR028939">
    <property type="entry name" value="P5C_Rdtase_cat_N"/>
</dbReference>
<dbReference type="STRING" id="306540.SAMN05421839_13712"/>
<evidence type="ECO:0000256" key="12">
    <source>
        <dbReference type="RuleBase" id="RU003903"/>
    </source>
</evidence>
<dbReference type="Proteomes" id="UP000321547">
    <property type="component" value="Unassembled WGS sequence"/>
</dbReference>
<sequence>MKKIAFIGAGQMAEAIISGVLDQETFTPAAIYATNKGNLDQLHYLKTMYGINTNEKTQAVVEESDVVVLSVKPKDKAEAIASIKPYIKVDALVISVMAGVETTTIEGLLSQPVKVIRVMPNTSAKVGLSATGLSRGTFADDEAVSFATTIFEAIGSVVEVDEQDLHAVTAVSGSGPAYFYYMVEAILEEGIALGLSEDITKDLVTQTISGAAKMLETSDLSPALLRKNITSPNGTTERAILTFDQHEMKTAIKKGVHGAYERSIELSQGDES</sequence>
<dbReference type="OrthoDB" id="9805754at2"/>
<evidence type="ECO:0000313" key="16">
    <source>
        <dbReference type="EMBL" id="SFP64313.1"/>
    </source>
</evidence>
<evidence type="ECO:0000256" key="11">
    <source>
        <dbReference type="PIRSR" id="PIRSR000193-1"/>
    </source>
</evidence>
<dbReference type="InterPro" id="IPR029036">
    <property type="entry name" value="P5CR_dimer"/>
</dbReference>
<comment type="catalytic activity">
    <reaction evidence="9">
        <text>L-proline + NAD(+) = (S)-1-pyrroline-5-carboxylate + NADH + 2 H(+)</text>
        <dbReference type="Rhea" id="RHEA:14105"/>
        <dbReference type="ChEBI" id="CHEBI:15378"/>
        <dbReference type="ChEBI" id="CHEBI:17388"/>
        <dbReference type="ChEBI" id="CHEBI:57540"/>
        <dbReference type="ChEBI" id="CHEBI:57945"/>
        <dbReference type="ChEBI" id="CHEBI:60039"/>
        <dbReference type="EC" id="1.5.1.2"/>
    </reaction>
</comment>
<dbReference type="InterPro" id="IPR008927">
    <property type="entry name" value="6-PGluconate_DH-like_C_sf"/>
</dbReference>
<dbReference type="GO" id="GO:0055129">
    <property type="term" value="P:L-proline biosynthetic process"/>
    <property type="evidence" value="ECO:0007669"/>
    <property type="project" value="UniProtKB-UniRule"/>
</dbReference>
<keyword evidence="3 9" id="KW-0963">Cytoplasm</keyword>
<keyword evidence="18" id="KW-1185">Reference proteome</keyword>
<organism evidence="16 17">
    <name type="scientific">Halolactibacillus halophilus</name>
    <dbReference type="NCBI Taxonomy" id="306540"/>
    <lineage>
        <taxon>Bacteria</taxon>
        <taxon>Bacillati</taxon>
        <taxon>Bacillota</taxon>
        <taxon>Bacilli</taxon>
        <taxon>Bacillales</taxon>
        <taxon>Bacillaceae</taxon>
        <taxon>Halolactibacillus</taxon>
    </lineage>
</organism>
<evidence type="ECO:0000256" key="5">
    <source>
        <dbReference type="ARBA" id="ARBA00022650"/>
    </source>
</evidence>
<dbReference type="PANTHER" id="PTHR11645">
    <property type="entry name" value="PYRROLINE-5-CARBOXYLATE REDUCTASE"/>
    <property type="match status" value="1"/>
</dbReference>
<reference evidence="16 17" key="1">
    <citation type="submission" date="2016-10" db="EMBL/GenBank/DDBJ databases">
        <authorList>
            <person name="de Groot N.N."/>
        </authorList>
    </citation>
    <scope>NUCLEOTIDE SEQUENCE [LARGE SCALE GENOMIC DNA]</scope>
    <source>
        <strain evidence="16 17">DSM 17073</strain>
    </source>
</reference>
<evidence type="ECO:0000259" key="14">
    <source>
        <dbReference type="Pfam" id="PF14748"/>
    </source>
</evidence>
<evidence type="ECO:0000256" key="1">
    <source>
        <dbReference type="ARBA" id="ARBA00004496"/>
    </source>
</evidence>
<dbReference type="Pfam" id="PF03807">
    <property type="entry name" value="F420_oxidored"/>
    <property type="match status" value="1"/>
</dbReference>
<evidence type="ECO:0000313" key="18">
    <source>
        <dbReference type="Proteomes" id="UP000321547"/>
    </source>
</evidence>
<evidence type="ECO:0000256" key="8">
    <source>
        <dbReference type="ARBA" id="ARBA00058118"/>
    </source>
</evidence>
<dbReference type="SUPFAM" id="SSF48179">
    <property type="entry name" value="6-phosphogluconate dehydrogenase C-terminal domain-like"/>
    <property type="match status" value="1"/>
</dbReference>
<dbReference type="Pfam" id="PF14748">
    <property type="entry name" value="P5CR_dimer"/>
    <property type="match status" value="1"/>
</dbReference>
<proteinExistence type="inferred from homology"/>
<evidence type="ECO:0000256" key="3">
    <source>
        <dbReference type="ARBA" id="ARBA00022490"/>
    </source>
</evidence>
<name>A0A1I5S0R4_9BACI</name>
<dbReference type="UniPathway" id="UPA00098">
    <property type="reaction ID" value="UER00361"/>
</dbReference>
<evidence type="ECO:0000313" key="17">
    <source>
        <dbReference type="Proteomes" id="UP000242243"/>
    </source>
</evidence>
<dbReference type="Gene3D" id="1.10.3730.10">
    <property type="entry name" value="ProC C-terminal domain-like"/>
    <property type="match status" value="1"/>
</dbReference>
<evidence type="ECO:0000256" key="2">
    <source>
        <dbReference type="ARBA" id="ARBA00005525"/>
    </source>
</evidence>
<dbReference type="EMBL" id="FOXC01000037">
    <property type="protein sequence ID" value="SFP64313.1"/>
    <property type="molecule type" value="Genomic_DNA"/>
</dbReference>
<evidence type="ECO:0000256" key="10">
    <source>
        <dbReference type="NCBIfam" id="TIGR00112"/>
    </source>
</evidence>
<keyword evidence="5 9" id="KW-0641">Proline biosynthesis</keyword>
<dbReference type="EC" id="1.5.1.2" evidence="9 10"/>
<dbReference type="GO" id="GO:0005737">
    <property type="term" value="C:cytoplasm"/>
    <property type="evidence" value="ECO:0007669"/>
    <property type="project" value="UniProtKB-SubCell"/>
</dbReference>
<dbReference type="InterPro" id="IPR053790">
    <property type="entry name" value="P5CR-like_CS"/>
</dbReference>
<dbReference type="SUPFAM" id="SSF51735">
    <property type="entry name" value="NAD(P)-binding Rossmann-fold domains"/>
    <property type="match status" value="1"/>
</dbReference>
<dbReference type="PIRSF" id="PIRSF000193">
    <property type="entry name" value="Pyrrol-5-carb_rd"/>
    <property type="match status" value="1"/>
</dbReference>
<comment type="catalytic activity">
    <reaction evidence="9 12">
        <text>L-proline + NADP(+) = (S)-1-pyrroline-5-carboxylate + NADPH + 2 H(+)</text>
        <dbReference type="Rhea" id="RHEA:14109"/>
        <dbReference type="ChEBI" id="CHEBI:15378"/>
        <dbReference type="ChEBI" id="CHEBI:17388"/>
        <dbReference type="ChEBI" id="CHEBI:57783"/>
        <dbReference type="ChEBI" id="CHEBI:58349"/>
        <dbReference type="ChEBI" id="CHEBI:60039"/>
        <dbReference type="EC" id="1.5.1.2"/>
    </reaction>
</comment>
<dbReference type="Proteomes" id="UP000242243">
    <property type="component" value="Unassembled WGS sequence"/>
</dbReference>
<evidence type="ECO:0000256" key="6">
    <source>
        <dbReference type="ARBA" id="ARBA00022857"/>
    </source>
</evidence>
<evidence type="ECO:0000313" key="15">
    <source>
        <dbReference type="EMBL" id="GEM02436.1"/>
    </source>
</evidence>
<feature type="domain" description="Pyrroline-5-carboxylate reductase dimerisation" evidence="14">
    <location>
        <begin position="162"/>
        <end position="266"/>
    </location>
</feature>
<dbReference type="AlphaFoldDB" id="A0A1I5S0R4"/>
<dbReference type="InterPro" id="IPR000304">
    <property type="entry name" value="Pyrroline-COOH_reductase"/>
</dbReference>
<dbReference type="FunFam" id="3.40.50.720:FF:000190">
    <property type="entry name" value="Pyrroline-5-carboxylate reductase"/>
    <property type="match status" value="1"/>
</dbReference>
<gene>
    <name evidence="9 15" type="primary">proC</name>
    <name evidence="15" type="ORF">HHA03_19680</name>
    <name evidence="16" type="ORF">SAMN05421839_13712</name>
</gene>
<evidence type="ECO:0000256" key="9">
    <source>
        <dbReference type="HAMAP-Rule" id="MF_01925"/>
    </source>
</evidence>
<reference evidence="15 18" key="2">
    <citation type="submission" date="2019-07" db="EMBL/GenBank/DDBJ databases">
        <title>Whole genome shotgun sequence of Halolactibacillus halophilus NBRC 100868.</title>
        <authorList>
            <person name="Hosoyama A."/>
            <person name="Uohara A."/>
            <person name="Ohji S."/>
            <person name="Ichikawa N."/>
        </authorList>
    </citation>
    <scope>NUCLEOTIDE SEQUENCE [LARGE SCALE GENOMIC DNA]</scope>
    <source>
        <strain evidence="15 18">NBRC 100868</strain>
    </source>
</reference>
<dbReference type="InterPro" id="IPR036291">
    <property type="entry name" value="NAD(P)-bd_dom_sf"/>
</dbReference>
<evidence type="ECO:0000259" key="13">
    <source>
        <dbReference type="Pfam" id="PF03807"/>
    </source>
</evidence>
<comment type="pathway">
    <text evidence="9 12">Amino-acid biosynthesis; L-proline biosynthesis; L-proline from L-glutamate 5-semialdehyde: step 1/1.</text>
</comment>
<feature type="domain" description="Pyrroline-5-carboxylate reductase catalytic N-terminal" evidence="13">
    <location>
        <begin position="3"/>
        <end position="99"/>
    </location>
</feature>
<keyword evidence="6 9" id="KW-0521">NADP</keyword>
<keyword evidence="7 9" id="KW-0560">Oxidoreductase</keyword>
<dbReference type="RefSeq" id="WP_089833315.1">
    <property type="nucleotide sequence ID" value="NZ_BJWI01000037.1"/>
</dbReference>
<dbReference type="Gene3D" id="3.40.50.720">
    <property type="entry name" value="NAD(P)-binding Rossmann-like Domain"/>
    <property type="match status" value="1"/>
</dbReference>
<comment type="subcellular location">
    <subcellularLocation>
        <location evidence="1 9">Cytoplasm</location>
    </subcellularLocation>
</comment>
<dbReference type="GO" id="GO:0004735">
    <property type="term" value="F:pyrroline-5-carboxylate reductase activity"/>
    <property type="evidence" value="ECO:0007669"/>
    <property type="project" value="UniProtKB-UniRule"/>
</dbReference>